<dbReference type="Proteomes" id="UP001160148">
    <property type="component" value="Unassembled WGS sequence"/>
</dbReference>
<dbReference type="PANTHER" id="PTHR46289:SF14">
    <property type="entry name" value="DUF4371 DOMAIN-CONTAINING PROTEIN"/>
    <property type="match status" value="1"/>
</dbReference>
<keyword evidence="2" id="KW-1185">Reference proteome</keyword>
<proteinExistence type="predicted"/>
<accession>A0AAV0WMY8</accession>
<sequence length="419" mass="48486">MNKLVGLGFDGCSVMAGKENGVQKIICDKYSKATFFHCASHRLNLVVNDLNAVTEIQNTAGVIKEVINFFRESVLRRKLVTNIPLLCDTRWSVKYKSIRIFAENFINIKSVLEKLSHNNDSDFKVNTTTRTKAHQLSCATSTSQFIISLNIISKYSAQLEPVTNKLQAKSIDLYSVQNHIQDLLTIFNNNREQADIVFNDSFNNSVFMAEKIGADIKIPRITSKQKNRSNYETDSAEHYYRLSIFIPYLDSLISSLSRRFSSTNKIAFSISLLHPTNIKKYTINDFKEKIKLISDHYEIENMIEESNIWYQYWIDKNLTDSQCDEISFVDLLAHCEYYPAIFQILNIFISLPPTTCIIERSFSTLRRVKTWLRSTLNGLCMMSLHRDRVNANKDNFIQDVINMFGIKRRNLQFLFTDTE</sequence>
<evidence type="ECO:0008006" key="3">
    <source>
        <dbReference type="Google" id="ProtNLM"/>
    </source>
</evidence>
<comment type="caution">
    <text evidence="1">The sequence shown here is derived from an EMBL/GenBank/DDBJ whole genome shotgun (WGS) entry which is preliminary data.</text>
</comment>
<protein>
    <recommendedName>
        <fullName evidence="3">52 kDa repressor of the inhibitor of the protein kinase-like</fullName>
    </recommendedName>
</protein>
<dbReference type="AlphaFoldDB" id="A0AAV0WMY8"/>
<gene>
    <name evidence="1" type="ORF">MEUPH1_LOCUS12779</name>
</gene>
<evidence type="ECO:0000313" key="2">
    <source>
        <dbReference type="Proteomes" id="UP001160148"/>
    </source>
</evidence>
<reference evidence="1 2" key="1">
    <citation type="submission" date="2023-01" db="EMBL/GenBank/DDBJ databases">
        <authorList>
            <person name="Whitehead M."/>
        </authorList>
    </citation>
    <scope>NUCLEOTIDE SEQUENCE [LARGE SCALE GENOMIC DNA]</scope>
</reference>
<evidence type="ECO:0000313" key="1">
    <source>
        <dbReference type="EMBL" id="CAI6357118.1"/>
    </source>
</evidence>
<dbReference type="EMBL" id="CARXXK010000002">
    <property type="protein sequence ID" value="CAI6357118.1"/>
    <property type="molecule type" value="Genomic_DNA"/>
</dbReference>
<dbReference type="InterPro" id="IPR052958">
    <property type="entry name" value="IFN-induced_PKR_regulator"/>
</dbReference>
<dbReference type="SUPFAM" id="SSF53098">
    <property type="entry name" value="Ribonuclease H-like"/>
    <property type="match status" value="1"/>
</dbReference>
<organism evidence="1 2">
    <name type="scientific">Macrosiphum euphorbiae</name>
    <name type="common">potato aphid</name>
    <dbReference type="NCBI Taxonomy" id="13131"/>
    <lineage>
        <taxon>Eukaryota</taxon>
        <taxon>Metazoa</taxon>
        <taxon>Ecdysozoa</taxon>
        <taxon>Arthropoda</taxon>
        <taxon>Hexapoda</taxon>
        <taxon>Insecta</taxon>
        <taxon>Pterygota</taxon>
        <taxon>Neoptera</taxon>
        <taxon>Paraneoptera</taxon>
        <taxon>Hemiptera</taxon>
        <taxon>Sternorrhyncha</taxon>
        <taxon>Aphidomorpha</taxon>
        <taxon>Aphidoidea</taxon>
        <taxon>Aphididae</taxon>
        <taxon>Macrosiphini</taxon>
        <taxon>Macrosiphum</taxon>
    </lineage>
</organism>
<name>A0AAV0WMY8_9HEMI</name>
<dbReference type="PANTHER" id="PTHR46289">
    <property type="entry name" value="52 KDA REPRESSOR OF THE INHIBITOR OF THE PROTEIN KINASE-LIKE PROTEIN-RELATED"/>
    <property type="match status" value="1"/>
</dbReference>
<dbReference type="InterPro" id="IPR012337">
    <property type="entry name" value="RNaseH-like_sf"/>
</dbReference>